<protein>
    <submittedName>
        <fullName evidence="2">Uncharacterized protein</fullName>
    </submittedName>
</protein>
<reference evidence="2" key="1">
    <citation type="submission" date="2022-11" db="UniProtKB">
        <authorList>
            <consortium name="WormBaseParasite"/>
        </authorList>
    </citation>
    <scope>IDENTIFICATION</scope>
</reference>
<keyword evidence="1" id="KW-1185">Reference proteome</keyword>
<dbReference type="AlphaFoldDB" id="A0A915I030"/>
<dbReference type="Proteomes" id="UP000887565">
    <property type="component" value="Unplaced"/>
</dbReference>
<evidence type="ECO:0000313" key="2">
    <source>
        <dbReference type="WBParaSite" id="nRc.2.0.1.t07183-RA"/>
    </source>
</evidence>
<organism evidence="1 2">
    <name type="scientific">Romanomermis culicivorax</name>
    <name type="common">Nematode worm</name>
    <dbReference type="NCBI Taxonomy" id="13658"/>
    <lineage>
        <taxon>Eukaryota</taxon>
        <taxon>Metazoa</taxon>
        <taxon>Ecdysozoa</taxon>
        <taxon>Nematoda</taxon>
        <taxon>Enoplea</taxon>
        <taxon>Dorylaimia</taxon>
        <taxon>Mermithida</taxon>
        <taxon>Mermithoidea</taxon>
        <taxon>Mermithidae</taxon>
        <taxon>Romanomermis</taxon>
    </lineage>
</organism>
<name>A0A915I030_ROMCU</name>
<evidence type="ECO:0000313" key="1">
    <source>
        <dbReference type="Proteomes" id="UP000887565"/>
    </source>
</evidence>
<dbReference type="WBParaSite" id="nRc.2.0.1.t07183-RA">
    <property type="protein sequence ID" value="nRc.2.0.1.t07183-RA"/>
    <property type="gene ID" value="nRc.2.0.1.g07183"/>
</dbReference>
<sequence length="61" mass="7183">MSAAEKSTILKRKAPSISHSAYRDRKFRANYECSTKESFYLKFGLLSSYAEFHKAYLFYML</sequence>
<proteinExistence type="predicted"/>
<accession>A0A915I030</accession>